<evidence type="ECO:0000313" key="2">
    <source>
        <dbReference type="EMBL" id="GMN50688.1"/>
    </source>
</evidence>
<proteinExistence type="predicted"/>
<comment type="caution">
    <text evidence="2">The sequence shown here is derived from an EMBL/GenBank/DDBJ whole genome shotgun (WGS) entry which is preliminary data.</text>
</comment>
<organism evidence="2 3">
    <name type="scientific">Ficus carica</name>
    <name type="common">Common fig</name>
    <dbReference type="NCBI Taxonomy" id="3494"/>
    <lineage>
        <taxon>Eukaryota</taxon>
        <taxon>Viridiplantae</taxon>
        <taxon>Streptophyta</taxon>
        <taxon>Embryophyta</taxon>
        <taxon>Tracheophyta</taxon>
        <taxon>Spermatophyta</taxon>
        <taxon>Magnoliopsida</taxon>
        <taxon>eudicotyledons</taxon>
        <taxon>Gunneridae</taxon>
        <taxon>Pentapetalae</taxon>
        <taxon>rosids</taxon>
        <taxon>fabids</taxon>
        <taxon>Rosales</taxon>
        <taxon>Moraceae</taxon>
        <taxon>Ficeae</taxon>
        <taxon>Ficus</taxon>
    </lineage>
</organism>
<dbReference type="Proteomes" id="UP001187192">
    <property type="component" value="Unassembled WGS sequence"/>
</dbReference>
<feature type="compositionally biased region" description="Basic and acidic residues" evidence="1">
    <location>
        <begin position="7"/>
        <end position="68"/>
    </location>
</feature>
<dbReference type="AlphaFoldDB" id="A0AA88A9L8"/>
<feature type="compositionally biased region" description="Basic and acidic residues" evidence="1">
    <location>
        <begin position="78"/>
        <end position="105"/>
    </location>
</feature>
<name>A0AA88A9L8_FICCA</name>
<evidence type="ECO:0000256" key="1">
    <source>
        <dbReference type="SAM" id="MobiDB-lite"/>
    </source>
</evidence>
<gene>
    <name evidence="2" type="ORF">TIFTF001_019865</name>
</gene>
<evidence type="ECO:0000313" key="3">
    <source>
        <dbReference type="Proteomes" id="UP001187192"/>
    </source>
</evidence>
<sequence>MLGRGELTSDRESPATAREVGEKRTEEKEGEKHRKIGDGKVKMEMVIGEEKEKEDGETNRGKGNEKAPKGWRAPNRGKGREKYNLEKESKENGDRKSGALRKEEA</sequence>
<protein>
    <submittedName>
        <fullName evidence="2">Uncharacterized protein</fullName>
    </submittedName>
</protein>
<feature type="region of interest" description="Disordered" evidence="1">
    <location>
        <begin position="1"/>
        <end position="105"/>
    </location>
</feature>
<accession>A0AA88A9L8</accession>
<reference evidence="2" key="1">
    <citation type="submission" date="2023-07" db="EMBL/GenBank/DDBJ databases">
        <title>draft genome sequence of fig (Ficus carica).</title>
        <authorList>
            <person name="Takahashi T."/>
            <person name="Nishimura K."/>
        </authorList>
    </citation>
    <scope>NUCLEOTIDE SEQUENCE</scope>
</reference>
<dbReference type="EMBL" id="BTGU01000034">
    <property type="protein sequence ID" value="GMN50688.1"/>
    <property type="molecule type" value="Genomic_DNA"/>
</dbReference>
<keyword evidence="3" id="KW-1185">Reference proteome</keyword>